<evidence type="ECO:0000256" key="1">
    <source>
        <dbReference type="SAM" id="Phobius"/>
    </source>
</evidence>
<dbReference type="AlphaFoldDB" id="X1A7S2"/>
<gene>
    <name evidence="2" type="ORF">S01H4_00975</name>
</gene>
<organism evidence="2">
    <name type="scientific">marine sediment metagenome</name>
    <dbReference type="NCBI Taxonomy" id="412755"/>
    <lineage>
        <taxon>unclassified sequences</taxon>
        <taxon>metagenomes</taxon>
        <taxon>ecological metagenomes</taxon>
    </lineage>
</organism>
<keyword evidence="1" id="KW-0812">Transmembrane</keyword>
<name>X1A7S2_9ZZZZ</name>
<comment type="caution">
    <text evidence="2">The sequence shown here is derived from an EMBL/GenBank/DDBJ whole genome shotgun (WGS) entry which is preliminary data.</text>
</comment>
<accession>X1A7S2</accession>
<feature type="transmembrane region" description="Helical" evidence="1">
    <location>
        <begin position="47"/>
        <end position="77"/>
    </location>
</feature>
<sequence length="84" mass="9123">MSRRRGKIVFFIVLLGGIIGAILGHILKDIVPILDKGLKVGTDSLSLNLYLIDMSFGIHINITLGAIIGLLIAFLLADVGRRRL</sequence>
<reference evidence="2" key="1">
    <citation type="journal article" date="2014" name="Front. Microbiol.">
        <title>High frequency of phylogenetically diverse reductive dehalogenase-homologous genes in deep subseafloor sedimentary metagenomes.</title>
        <authorList>
            <person name="Kawai M."/>
            <person name="Futagami T."/>
            <person name="Toyoda A."/>
            <person name="Takaki Y."/>
            <person name="Nishi S."/>
            <person name="Hori S."/>
            <person name="Arai W."/>
            <person name="Tsubouchi T."/>
            <person name="Morono Y."/>
            <person name="Uchiyama I."/>
            <person name="Ito T."/>
            <person name="Fujiyama A."/>
            <person name="Inagaki F."/>
            <person name="Takami H."/>
        </authorList>
    </citation>
    <scope>NUCLEOTIDE SEQUENCE</scope>
    <source>
        <strain evidence="2">Expedition CK06-06</strain>
    </source>
</reference>
<proteinExistence type="predicted"/>
<dbReference type="Pfam" id="PF14209">
    <property type="entry name" value="DUF4321"/>
    <property type="match status" value="1"/>
</dbReference>
<keyword evidence="1" id="KW-1133">Transmembrane helix</keyword>
<feature type="transmembrane region" description="Helical" evidence="1">
    <location>
        <begin position="7"/>
        <end position="27"/>
    </location>
</feature>
<dbReference type="InterPro" id="IPR025470">
    <property type="entry name" value="DUF4321"/>
</dbReference>
<keyword evidence="1" id="KW-0472">Membrane</keyword>
<protein>
    <recommendedName>
        <fullName evidence="3">DUF4321 domain-containing protein</fullName>
    </recommendedName>
</protein>
<dbReference type="EMBL" id="BART01000160">
    <property type="protein sequence ID" value="GAG66177.1"/>
    <property type="molecule type" value="Genomic_DNA"/>
</dbReference>
<evidence type="ECO:0000313" key="2">
    <source>
        <dbReference type="EMBL" id="GAG66177.1"/>
    </source>
</evidence>
<evidence type="ECO:0008006" key="3">
    <source>
        <dbReference type="Google" id="ProtNLM"/>
    </source>
</evidence>